<dbReference type="InterPro" id="IPR027417">
    <property type="entry name" value="P-loop_NTPase"/>
</dbReference>
<dbReference type="InterPro" id="IPR005892">
    <property type="entry name" value="Gly-betaine_transp_ATP-bd"/>
</dbReference>
<comment type="caution">
    <text evidence="7">The sequence shown here is derived from an EMBL/GenBank/DDBJ whole genome shotgun (WGS) entry which is preliminary data.</text>
</comment>
<dbReference type="InterPro" id="IPR003593">
    <property type="entry name" value="AAA+_ATPase"/>
</dbReference>
<keyword evidence="5" id="KW-0472">Membrane</keyword>
<dbReference type="PANTHER" id="PTHR43869">
    <property type="entry name" value="GLYCINE BETAINE/PROLINE BETAINE TRANSPORT SYSTEM ATP-BINDING PROTEIN PROV"/>
    <property type="match status" value="1"/>
</dbReference>
<evidence type="ECO:0000313" key="7">
    <source>
        <dbReference type="EMBL" id="MBY6141197.1"/>
    </source>
</evidence>
<name>A0ABS7NJ14_9RHOB</name>
<keyword evidence="4 5" id="KW-0067">ATP-binding</keyword>
<feature type="domain" description="ABC transporter" evidence="6">
    <location>
        <begin position="38"/>
        <end position="279"/>
    </location>
</feature>
<dbReference type="EMBL" id="JAHVJA010000009">
    <property type="protein sequence ID" value="MBY6141197.1"/>
    <property type="molecule type" value="Genomic_DNA"/>
</dbReference>
<proteinExistence type="inferred from homology"/>
<dbReference type="SMART" id="SM00382">
    <property type="entry name" value="AAA"/>
    <property type="match status" value="1"/>
</dbReference>
<dbReference type="PROSITE" id="PS00211">
    <property type="entry name" value="ABC_TRANSPORTER_1"/>
    <property type="match status" value="1"/>
</dbReference>
<keyword evidence="3 5" id="KW-0547">Nucleotide-binding</keyword>
<dbReference type="InterPro" id="IPR017871">
    <property type="entry name" value="ABC_transporter-like_CS"/>
</dbReference>
<dbReference type="PROSITE" id="PS50893">
    <property type="entry name" value="ABC_TRANSPORTER_2"/>
    <property type="match status" value="1"/>
</dbReference>
<dbReference type="Pfam" id="PF00005">
    <property type="entry name" value="ABC_tran"/>
    <property type="match status" value="1"/>
</dbReference>
<comment type="subcellular location">
    <subcellularLocation>
        <location evidence="5">Cell inner membrane</location>
        <topology evidence="5">Peripheral membrane protein</topology>
    </subcellularLocation>
</comment>
<comment type="catalytic activity">
    <reaction evidence="5">
        <text>a quaternary ammonium(out) + ATP + H2O = a quaternary ammonium(in) + ADP + phosphate + H(+)</text>
        <dbReference type="Rhea" id="RHEA:11036"/>
        <dbReference type="ChEBI" id="CHEBI:15377"/>
        <dbReference type="ChEBI" id="CHEBI:15378"/>
        <dbReference type="ChEBI" id="CHEBI:30616"/>
        <dbReference type="ChEBI" id="CHEBI:35267"/>
        <dbReference type="ChEBI" id="CHEBI:43474"/>
        <dbReference type="ChEBI" id="CHEBI:456216"/>
    </reaction>
</comment>
<sequence>MFSGGGEQVTTQPDEAVIDCRNLWKIFGRRADEAMKAVQERGLGKLEVRDRFDCVVGVQDATFTVGRGEIFCIMGLSGSGKSTLIRHVNRLIEPTSGQLFIEGQDVNQLSAKDLREVRAEKIGMVFQNMALMPHRTVLENVSFSQEVRGHDPKERRDNAMRAIDAVDLNGWDQKYPDELSGGMQQRVGLARAIAADPSILLMDEPFSALDPLIRRQLQDKFMSLSAEMKKTTLFITHDLDEAIRIGDRIAIMKDGALVQVGTPEDIVTNPADEYVADFVAGISKLELISAAKIMTPVEQYEQMNGPANKDGWPEAHPGQSLDDLVNLSVQTQHPVLVKADGRTVGVVTKNALLRGIQGDVADAAGLKH</sequence>
<gene>
    <name evidence="7" type="ORF">KUV26_17300</name>
</gene>
<dbReference type="Proteomes" id="UP000766629">
    <property type="component" value="Unassembled WGS sequence"/>
</dbReference>
<evidence type="ECO:0000256" key="3">
    <source>
        <dbReference type="ARBA" id="ARBA00022741"/>
    </source>
</evidence>
<dbReference type="SUPFAM" id="SSF52540">
    <property type="entry name" value="P-loop containing nucleoside triphosphate hydrolases"/>
    <property type="match status" value="1"/>
</dbReference>
<keyword evidence="5" id="KW-0997">Cell inner membrane</keyword>
<dbReference type="EC" id="7.6.2.9" evidence="5"/>
<evidence type="ECO:0000256" key="1">
    <source>
        <dbReference type="ARBA" id="ARBA00005417"/>
    </source>
</evidence>
<evidence type="ECO:0000256" key="4">
    <source>
        <dbReference type="ARBA" id="ARBA00022840"/>
    </source>
</evidence>
<keyword evidence="5" id="KW-1003">Cell membrane</keyword>
<dbReference type="InterPro" id="IPR003439">
    <property type="entry name" value="ABC_transporter-like_ATP-bd"/>
</dbReference>
<evidence type="ECO:0000256" key="2">
    <source>
        <dbReference type="ARBA" id="ARBA00022448"/>
    </source>
</evidence>
<evidence type="ECO:0000313" key="8">
    <source>
        <dbReference type="Proteomes" id="UP000766629"/>
    </source>
</evidence>
<keyword evidence="2 5" id="KW-0813">Transport</keyword>
<dbReference type="GO" id="GO:0005524">
    <property type="term" value="F:ATP binding"/>
    <property type="evidence" value="ECO:0007669"/>
    <property type="project" value="UniProtKB-KW"/>
</dbReference>
<dbReference type="Gene3D" id="3.40.50.300">
    <property type="entry name" value="P-loop containing nucleotide triphosphate hydrolases"/>
    <property type="match status" value="1"/>
</dbReference>
<dbReference type="CDD" id="cd03294">
    <property type="entry name" value="ABC_Pro_Gly_Betaine"/>
    <property type="match status" value="1"/>
</dbReference>
<accession>A0ABS7NJ14</accession>
<evidence type="ECO:0000259" key="6">
    <source>
        <dbReference type="PROSITE" id="PS50893"/>
    </source>
</evidence>
<comment type="similarity">
    <text evidence="1 5">Belongs to the ABC transporter superfamily.</text>
</comment>
<comment type="subunit">
    <text evidence="5">The complex is probably composed of two ATP-binding proteins, two transmembrane proteins and a solute-binding protein.</text>
</comment>
<dbReference type="InterPro" id="IPR051921">
    <property type="entry name" value="ABC_osmolyte_uptake_ATP-bind"/>
</dbReference>
<reference evidence="7 8" key="1">
    <citation type="submission" date="2021-06" db="EMBL/GenBank/DDBJ databases">
        <title>50 bacteria genomes isolated from Dapeng, Shenzhen, China.</title>
        <authorList>
            <person name="Zheng W."/>
            <person name="Yu S."/>
            <person name="Huang Y."/>
        </authorList>
    </citation>
    <scope>NUCLEOTIDE SEQUENCE [LARGE SCALE GENOMIC DNA]</scope>
    <source>
        <strain evidence="7 8">DP1N14-2</strain>
    </source>
</reference>
<dbReference type="NCBIfam" id="TIGR01186">
    <property type="entry name" value="proV"/>
    <property type="match status" value="1"/>
</dbReference>
<organism evidence="7 8">
    <name type="scientific">Leisingera daeponensis</name>
    <dbReference type="NCBI Taxonomy" id="405746"/>
    <lineage>
        <taxon>Bacteria</taxon>
        <taxon>Pseudomonadati</taxon>
        <taxon>Pseudomonadota</taxon>
        <taxon>Alphaproteobacteria</taxon>
        <taxon>Rhodobacterales</taxon>
        <taxon>Roseobacteraceae</taxon>
        <taxon>Leisingera</taxon>
    </lineage>
</organism>
<protein>
    <recommendedName>
        <fullName evidence="5">Quaternary amine transport ATP-binding protein</fullName>
        <ecNumber evidence="5">7.6.2.9</ecNumber>
    </recommendedName>
</protein>
<evidence type="ECO:0000256" key="5">
    <source>
        <dbReference type="RuleBase" id="RU369116"/>
    </source>
</evidence>
<keyword evidence="8" id="KW-1185">Reference proteome</keyword>
<dbReference type="PANTHER" id="PTHR43869:SF1">
    <property type="entry name" value="GLYCINE BETAINE_PROLINE BETAINE TRANSPORT SYSTEM ATP-BINDING PROTEIN PROV"/>
    <property type="match status" value="1"/>
</dbReference>